<name>A0A9P7E0Y4_9AGAM</name>
<dbReference type="OrthoDB" id="3543113at2759"/>
<reference evidence="1" key="1">
    <citation type="journal article" date="2020" name="New Phytol.">
        <title>Comparative genomics reveals dynamic genome evolution in host specialist ectomycorrhizal fungi.</title>
        <authorList>
            <person name="Lofgren L.A."/>
            <person name="Nguyen N.H."/>
            <person name="Vilgalys R."/>
            <person name="Ruytinx J."/>
            <person name="Liao H.L."/>
            <person name="Branco S."/>
            <person name="Kuo A."/>
            <person name="LaButti K."/>
            <person name="Lipzen A."/>
            <person name="Andreopoulos W."/>
            <person name="Pangilinan J."/>
            <person name="Riley R."/>
            <person name="Hundley H."/>
            <person name="Na H."/>
            <person name="Barry K."/>
            <person name="Grigoriev I.V."/>
            <person name="Stajich J.E."/>
            <person name="Kennedy P.G."/>
        </authorList>
    </citation>
    <scope>NUCLEOTIDE SEQUENCE</scope>
    <source>
        <strain evidence="1">MN1</strain>
    </source>
</reference>
<dbReference type="RefSeq" id="XP_041188587.1">
    <property type="nucleotide sequence ID" value="XM_041340907.1"/>
</dbReference>
<keyword evidence="2" id="KW-1185">Reference proteome</keyword>
<comment type="caution">
    <text evidence="1">The sequence shown here is derived from an EMBL/GenBank/DDBJ whole genome shotgun (WGS) entry which is preliminary data.</text>
</comment>
<dbReference type="AlphaFoldDB" id="A0A9P7E0Y4"/>
<evidence type="ECO:0008006" key="3">
    <source>
        <dbReference type="Google" id="ProtNLM"/>
    </source>
</evidence>
<dbReference type="InterPro" id="IPR032675">
    <property type="entry name" value="LRR_dom_sf"/>
</dbReference>
<organism evidence="1 2">
    <name type="scientific">Suillus subaureus</name>
    <dbReference type="NCBI Taxonomy" id="48587"/>
    <lineage>
        <taxon>Eukaryota</taxon>
        <taxon>Fungi</taxon>
        <taxon>Dikarya</taxon>
        <taxon>Basidiomycota</taxon>
        <taxon>Agaricomycotina</taxon>
        <taxon>Agaricomycetes</taxon>
        <taxon>Agaricomycetidae</taxon>
        <taxon>Boletales</taxon>
        <taxon>Suillineae</taxon>
        <taxon>Suillaceae</taxon>
        <taxon>Suillus</taxon>
    </lineage>
</organism>
<sequence length="534" mass="60174">MHRALESEDIIYSVLEHVKSSAMDLVNVAMTCSTLAGPALNILWSTQSSLAPLIMCLPQDTWEVAENQTIDLSREPTPIEWERLRMNASRVRRIHINGISSALPPKPHLTLSGRALQRIFEQFPPAILFPNLHALDFEAICNLPGCSSKFLLLRQFMSPDLECLSFDVPGGVQTYEVEQLLGAFPAEAYGLRELIIRTNHCATTFTVPPSFGKLPKLIRLAIEGIDVGLTRQTITNIQPQAQCLQSLTLTLRGTSCDVGGMPFEFHGLWHLCLFGDSLSQSTHFLRQITARQLAYISIGYSEPASPAKITEFMESLSTLCQNFGSLQQIYMIDTSHIQKFEDAIPLPSEVFRPLLKFRRLSSVILVGIGNYNLDDKFINDVAVAWPDIQALRFASRRRASCTVTFSAMMSMASRCRSLHTLHLTIDATRPTTTPRAPDGTEELWPPQTALQKLHLGHTEVLEVARVPYLLAEVFPTLSDFLWYESFVDSDTDLTMEDALEEAWQQLRVLRNLADDDHDDYDWEWEGISDSEDWM</sequence>
<evidence type="ECO:0000313" key="1">
    <source>
        <dbReference type="EMBL" id="KAG1808372.1"/>
    </source>
</evidence>
<proteinExistence type="predicted"/>
<protein>
    <recommendedName>
        <fullName evidence="3">F-box domain-containing protein</fullName>
    </recommendedName>
</protein>
<dbReference type="Proteomes" id="UP000807769">
    <property type="component" value="Unassembled WGS sequence"/>
</dbReference>
<dbReference type="GeneID" id="64634923"/>
<dbReference type="EMBL" id="JABBWG010000038">
    <property type="protein sequence ID" value="KAG1808372.1"/>
    <property type="molecule type" value="Genomic_DNA"/>
</dbReference>
<dbReference type="Gene3D" id="3.80.10.10">
    <property type="entry name" value="Ribonuclease Inhibitor"/>
    <property type="match status" value="1"/>
</dbReference>
<accession>A0A9P7E0Y4</accession>
<evidence type="ECO:0000313" key="2">
    <source>
        <dbReference type="Proteomes" id="UP000807769"/>
    </source>
</evidence>
<dbReference type="SUPFAM" id="SSF52047">
    <property type="entry name" value="RNI-like"/>
    <property type="match status" value="1"/>
</dbReference>
<gene>
    <name evidence="1" type="ORF">BJ212DRAFT_1485001</name>
</gene>